<dbReference type="PROSITE" id="PS50924">
    <property type="entry name" value="MHYT"/>
    <property type="match status" value="1"/>
</dbReference>
<protein>
    <submittedName>
        <fullName evidence="4">NO-binding membrane sensor protein with MHYT domain</fullName>
    </submittedName>
</protein>
<proteinExistence type="predicted"/>
<evidence type="ECO:0000256" key="1">
    <source>
        <dbReference type="PROSITE-ProRule" id="PRU00244"/>
    </source>
</evidence>
<dbReference type="EMBL" id="JACHLY010000001">
    <property type="protein sequence ID" value="MBB5996295.1"/>
    <property type="molecule type" value="Genomic_DNA"/>
</dbReference>
<feature type="transmembrane region" description="Helical" evidence="1">
    <location>
        <begin position="6"/>
        <end position="30"/>
    </location>
</feature>
<dbReference type="Proteomes" id="UP000578077">
    <property type="component" value="Unassembled WGS sequence"/>
</dbReference>
<evidence type="ECO:0000313" key="5">
    <source>
        <dbReference type="Proteomes" id="UP000578077"/>
    </source>
</evidence>
<evidence type="ECO:0000256" key="2">
    <source>
        <dbReference type="SAM" id="MobiDB-lite"/>
    </source>
</evidence>
<feature type="transmembrane region" description="Helical" evidence="1">
    <location>
        <begin position="171"/>
        <end position="196"/>
    </location>
</feature>
<dbReference type="PANTHER" id="PTHR35152">
    <property type="entry name" value="DOMAIN SIGNALLING PROTEIN, PUTATIVE (AFU_ORTHOLOGUE AFUA_5G11310)-RELATED"/>
    <property type="match status" value="1"/>
</dbReference>
<accession>A0A841DZJ7</accession>
<sequence>MIEHFAYGWTTPVIACAVSFLGSLIGLQAAGRARYSQGRVRTGWLVLAAFTLGTAAIWAMHFIAMLGFSVESATLRYDVPLTVLSGLLAVAVVGVGLFWSMMWRPGWTAVLGGGIIMGLGVVTMHYMGMASIRMQGEMHHDPRYTATAAAVALVASTLALLFALRLRGLLAIVLASLVMAAAVATMHYTAMFGMSVTAAPESPLDTPVTGATMMDFFMPMFVGLGLLLMIISLILLLSPAENRTDPATDRAPAHTADPSVFTRRP</sequence>
<evidence type="ECO:0000313" key="4">
    <source>
        <dbReference type="EMBL" id="MBB5996295.1"/>
    </source>
</evidence>
<feature type="transmembrane region" description="Helical" evidence="1">
    <location>
        <begin position="79"/>
        <end position="99"/>
    </location>
</feature>
<organism evidence="4 5">
    <name type="scientific">Streptomonospora salina</name>
    <dbReference type="NCBI Taxonomy" id="104205"/>
    <lineage>
        <taxon>Bacteria</taxon>
        <taxon>Bacillati</taxon>
        <taxon>Actinomycetota</taxon>
        <taxon>Actinomycetes</taxon>
        <taxon>Streptosporangiales</taxon>
        <taxon>Nocardiopsidaceae</taxon>
        <taxon>Streptomonospora</taxon>
    </lineage>
</organism>
<feature type="transmembrane region" description="Helical" evidence="1">
    <location>
        <begin position="146"/>
        <end position="164"/>
    </location>
</feature>
<feature type="transmembrane region" description="Helical" evidence="1">
    <location>
        <begin position="42"/>
        <end position="67"/>
    </location>
</feature>
<feature type="transmembrane region" description="Helical" evidence="1">
    <location>
        <begin position="106"/>
        <end position="126"/>
    </location>
</feature>
<dbReference type="GO" id="GO:0016020">
    <property type="term" value="C:membrane"/>
    <property type="evidence" value="ECO:0007669"/>
    <property type="project" value="UniProtKB-UniRule"/>
</dbReference>
<dbReference type="Pfam" id="PF03707">
    <property type="entry name" value="MHYT"/>
    <property type="match status" value="2"/>
</dbReference>
<keyword evidence="1" id="KW-0812">Transmembrane</keyword>
<comment type="caution">
    <text evidence="4">The sequence shown here is derived from an EMBL/GenBank/DDBJ whole genome shotgun (WGS) entry which is preliminary data.</text>
</comment>
<feature type="domain" description="MHYT" evidence="3">
    <location>
        <begin position="7"/>
        <end position="197"/>
    </location>
</feature>
<dbReference type="PANTHER" id="PTHR35152:SF1">
    <property type="entry name" value="DOMAIN SIGNALLING PROTEIN, PUTATIVE (AFU_ORTHOLOGUE AFUA_5G11310)-RELATED"/>
    <property type="match status" value="1"/>
</dbReference>
<keyword evidence="1" id="KW-1133">Transmembrane helix</keyword>
<dbReference type="RefSeq" id="WP_184632332.1">
    <property type="nucleotide sequence ID" value="NZ_BAABKT010000017.1"/>
</dbReference>
<keyword evidence="1" id="KW-0472">Membrane</keyword>
<evidence type="ECO:0000259" key="3">
    <source>
        <dbReference type="PROSITE" id="PS50924"/>
    </source>
</evidence>
<reference evidence="4 5" key="1">
    <citation type="submission" date="2020-08" db="EMBL/GenBank/DDBJ databases">
        <title>Sequencing the genomes of 1000 actinobacteria strains.</title>
        <authorList>
            <person name="Klenk H.-P."/>
        </authorList>
    </citation>
    <scope>NUCLEOTIDE SEQUENCE [LARGE SCALE GENOMIC DNA]</scope>
    <source>
        <strain evidence="4 5">DSM 44593</strain>
    </source>
</reference>
<gene>
    <name evidence="4" type="ORF">HNR25_000046</name>
</gene>
<dbReference type="InterPro" id="IPR005330">
    <property type="entry name" value="MHYT_dom"/>
</dbReference>
<feature type="region of interest" description="Disordered" evidence="2">
    <location>
        <begin position="244"/>
        <end position="265"/>
    </location>
</feature>
<name>A0A841DZJ7_9ACTN</name>
<keyword evidence="5" id="KW-1185">Reference proteome</keyword>
<feature type="transmembrane region" description="Helical" evidence="1">
    <location>
        <begin position="216"/>
        <end position="237"/>
    </location>
</feature>
<dbReference type="AlphaFoldDB" id="A0A841DZJ7"/>